<dbReference type="InterPro" id="IPR002711">
    <property type="entry name" value="HNH"/>
</dbReference>
<feature type="domain" description="HNH" evidence="1">
    <location>
        <begin position="60"/>
        <end position="108"/>
    </location>
</feature>
<evidence type="ECO:0000313" key="3">
    <source>
        <dbReference type="Proteomes" id="UP000006286"/>
    </source>
</evidence>
<protein>
    <submittedName>
        <fullName evidence="2">HNH endonuclease family protein</fullName>
    </submittedName>
</protein>
<dbReference type="GO" id="GO:0003676">
    <property type="term" value="F:nucleic acid binding"/>
    <property type="evidence" value="ECO:0007669"/>
    <property type="project" value="InterPro"/>
</dbReference>
<name>K0CAI6_ALCDB</name>
<dbReference type="HOGENOM" id="CLU_071576_3_1_6"/>
<keyword evidence="3" id="KW-1185">Reference proteome</keyword>
<proteinExistence type="predicted"/>
<dbReference type="KEGG" id="adi:B5T_01232"/>
<dbReference type="RefSeq" id="WP_014993596.1">
    <property type="nucleotide sequence ID" value="NC_018691.1"/>
</dbReference>
<dbReference type="STRING" id="930169.B5T_01232"/>
<evidence type="ECO:0000259" key="1">
    <source>
        <dbReference type="Pfam" id="PF01844"/>
    </source>
</evidence>
<gene>
    <name evidence="2" type="ordered locus">B5T_01232</name>
</gene>
<dbReference type="Proteomes" id="UP000006286">
    <property type="component" value="Chromosome"/>
</dbReference>
<dbReference type="GO" id="GO:0004519">
    <property type="term" value="F:endonuclease activity"/>
    <property type="evidence" value="ECO:0007669"/>
    <property type="project" value="UniProtKB-KW"/>
</dbReference>
<dbReference type="GO" id="GO:0008270">
    <property type="term" value="F:zinc ion binding"/>
    <property type="evidence" value="ECO:0007669"/>
    <property type="project" value="InterPro"/>
</dbReference>
<organism evidence="2 3">
    <name type="scientific">Alcanivorax dieselolei (strain DSM 16502 / CGMCC 1.3690 / MCCC 1A00001 / B-5)</name>
    <name type="common">Alloalcanivorax dieselolei</name>
    <dbReference type="NCBI Taxonomy" id="930169"/>
    <lineage>
        <taxon>Bacteria</taxon>
        <taxon>Pseudomonadati</taxon>
        <taxon>Pseudomonadota</taxon>
        <taxon>Gammaproteobacteria</taxon>
        <taxon>Oceanospirillales</taxon>
        <taxon>Alcanivoracaceae</taxon>
        <taxon>Alloalcanivorax</taxon>
    </lineage>
</organism>
<keyword evidence="2" id="KW-0255">Endonuclease</keyword>
<dbReference type="Pfam" id="PF01844">
    <property type="entry name" value="HNH"/>
    <property type="match status" value="1"/>
</dbReference>
<dbReference type="EMBL" id="CP003466">
    <property type="protein sequence ID" value="AFT69515.1"/>
    <property type="molecule type" value="Genomic_DNA"/>
</dbReference>
<dbReference type="AlphaFoldDB" id="K0CAI6"/>
<dbReference type="eggNOG" id="COG1403">
    <property type="taxonomic scope" value="Bacteria"/>
</dbReference>
<keyword evidence="2" id="KW-0378">Hydrolase</keyword>
<dbReference type="Gene3D" id="1.10.30.50">
    <property type="match status" value="1"/>
</dbReference>
<evidence type="ECO:0000313" key="2">
    <source>
        <dbReference type="EMBL" id="AFT69515.1"/>
    </source>
</evidence>
<sequence length="208" mass="23789">MIKLTKGPEPEVLINNKGRWTRDLLAAIEEGNAEKIRAVTKRYNHSEVKTALKEETRQKCAYCEANVTDVAHGDIEHVAPKSISRDKTFEWENLTFTCQICNQNKSNKEGFVDPYKEEPDEHIFFAGAFAKGKSLKGTLTVAELKLNRIALIESRNREIERYADQLEKVFLIPDERTKELLLASMLNELDGGRPEFIAACRMVLSQYR</sequence>
<accession>K0CAI6</accession>
<reference evidence="2 3" key="1">
    <citation type="journal article" date="2012" name="J. Bacteriol.">
        <title>Complete genome sequence of Alcanivorax dieselolei type strain B5.</title>
        <authorList>
            <person name="Lai Q."/>
            <person name="Li W."/>
            <person name="Shao Z."/>
        </authorList>
    </citation>
    <scope>NUCLEOTIDE SEQUENCE [LARGE SCALE GENOMIC DNA]</scope>
    <source>
        <strain evidence="3">DSM 16502 / CGMCC 1.3690 / B-5</strain>
    </source>
</reference>
<keyword evidence="2" id="KW-0540">Nuclease</keyword>